<evidence type="ECO:0000259" key="3">
    <source>
        <dbReference type="SMART" id="SM00462"/>
    </source>
</evidence>
<evidence type="ECO:0000256" key="2">
    <source>
        <dbReference type="SAM" id="SignalP"/>
    </source>
</evidence>
<name>A0A0V1ESQ6_TRIPS</name>
<protein>
    <recommendedName>
        <fullName evidence="3">PID domain-containing protein</fullName>
    </recommendedName>
</protein>
<sequence length="678" mass="75181">LFAVSVALFTFLLQTSMEPTPTPLCRCRVLYTGSSVPTIAKDGLQGIQEPLGKLYPAEGLLDSRGIDSWLSVWMNGLLLQYADNSEKEQFFPIESLHYCAAVRFVNICGYSVAGGGQQFLPLDSPFANLPDSKHPPVFAAILRRTTGVRVLECHAFVCTSPGAANALVRCCFHAYAENFLHNSSQVASLRRQHSGLKCPSEDNKCDDQDTHQHNGPTSNCSGPSSSPEASEIVFQNGYDSDTQQNNTVNTWQRRQQAGDCDTVSVSSSAAARYKKNKKLESKRGTLKNYPTQWSTVSRNADVALLPYQQACSTGDRRRRSRSETDLRFTTTARQAAEHALVPYVEPTAALLPFDQPAASSPASLTEPFPPPLPLTALVPYSHLFRPPFFPTPPLAPLDRGPPPLPPPPLMFMPPVRAFPLLPPMLFPDQLPPSTPPRRKKHAKSGQLAPTLMPQPFAVMPPAGAPLPGHFFSFDEPPYASSMASYRPFADHSRFYGRFPRSGSQPSLRGPDPTWPTYQTSADHQTLPLQQQDVLFDSNSFFVDSTPTLPPYRPISSNSFTNGQAYYSPLQPDFSARRRQELCGHFQPKLHKTDGYSPDLEPKMQALQLNNPTRQMPKSSKASSRTSKADVHLIFRIDVSAAFLKSLHFMHRMRFDLLRAVYLDTKLPIHHGHSLESHS</sequence>
<feature type="compositionally biased region" description="Polar residues" evidence="1">
    <location>
        <begin position="213"/>
        <end position="228"/>
    </location>
</feature>
<dbReference type="SUPFAM" id="SSF50729">
    <property type="entry name" value="PH domain-like"/>
    <property type="match status" value="1"/>
</dbReference>
<feature type="region of interest" description="Disordered" evidence="1">
    <location>
        <begin position="199"/>
        <end position="229"/>
    </location>
</feature>
<feature type="chain" id="PRO_5006877519" description="PID domain-containing protein" evidence="2">
    <location>
        <begin position="18"/>
        <end position="678"/>
    </location>
</feature>
<feature type="non-terminal residue" evidence="4">
    <location>
        <position position="1"/>
    </location>
</feature>
<feature type="signal peptide" evidence="2">
    <location>
        <begin position="1"/>
        <end position="17"/>
    </location>
</feature>
<feature type="domain" description="PID" evidence="3">
    <location>
        <begin position="22"/>
        <end position="185"/>
    </location>
</feature>
<evidence type="ECO:0000313" key="5">
    <source>
        <dbReference type="Proteomes" id="UP000054632"/>
    </source>
</evidence>
<dbReference type="SMART" id="SM00462">
    <property type="entry name" value="PTB"/>
    <property type="match status" value="1"/>
</dbReference>
<evidence type="ECO:0000313" key="4">
    <source>
        <dbReference type="EMBL" id="KRY76840.1"/>
    </source>
</evidence>
<dbReference type="Proteomes" id="UP000054632">
    <property type="component" value="Unassembled WGS sequence"/>
</dbReference>
<dbReference type="PANTHER" id="PTHR21219:SF3">
    <property type="entry name" value="FI19613P1"/>
    <property type="match status" value="1"/>
</dbReference>
<feature type="compositionally biased region" description="Basic and acidic residues" evidence="1">
    <location>
        <begin position="199"/>
        <end position="212"/>
    </location>
</feature>
<keyword evidence="2" id="KW-0732">Signal</keyword>
<dbReference type="InterPro" id="IPR006020">
    <property type="entry name" value="PTB/PI_dom"/>
</dbReference>
<reference evidence="4 5" key="1">
    <citation type="submission" date="2015-01" db="EMBL/GenBank/DDBJ databases">
        <title>Evolution of Trichinella species and genotypes.</title>
        <authorList>
            <person name="Korhonen P.K."/>
            <person name="Edoardo P."/>
            <person name="Giuseppe L.R."/>
            <person name="Gasser R.B."/>
        </authorList>
    </citation>
    <scope>NUCLEOTIDE SEQUENCE [LARGE SCALE GENOMIC DNA]</scope>
    <source>
        <strain evidence="4">ISS13</strain>
    </source>
</reference>
<dbReference type="AlphaFoldDB" id="A0A0V1ESQ6"/>
<dbReference type="EMBL" id="JYDR01000010">
    <property type="protein sequence ID" value="KRY76840.1"/>
    <property type="molecule type" value="Genomic_DNA"/>
</dbReference>
<comment type="caution">
    <text evidence="4">The sequence shown here is derived from an EMBL/GenBank/DDBJ whole genome shotgun (WGS) entry which is preliminary data.</text>
</comment>
<proteinExistence type="predicted"/>
<dbReference type="PANTHER" id="PTHR21219">
    <property type="entry name" value="FI19613P1"/>
    <property type="match status" value="1"/>
</dbReference>
<organism evidence="4 5">
    <name type="scientific">Trichinella pseudospiralis</name>
    <name type="common">Parasitic roundworm</name>
    <dbReference type="NCBI Taxonomy" id="6337"/>
    <lineage>
        <taxon>Eukaryota</taxon>
        <taxon>Metazoa</taxon>
        <taxon>Ecdysozoa</taxon>
        <taxon>Nematoda</taxon>
        <taxon>Enoplea</taxon>
        <taxon>Dorylaimia</taxon>
        <taxon>Trichinellida</taxon>
        <taxon>Trichinellidae</taxon>
        <taxon>Trichinella</taxon>
    </lineage>
</organism>
<gene>
    <name evidence="4" type="ORF">T4A_1754</name>
</gene>
<evidence type="ECO:0000256" key="1">
    <source>
        <dbReference type="SAM" id="MobiDB-lite"/>
    </source>
</evidence>
<accession>A0A0V1ESQ6</accession>